<keyword evidence="6 12" id="KW-0479">Metal-binding</keyword>
<reference evidence="14 15" key="1">
    <citation type="submission" date="2019-04" db="EMBL/GenBank/DDBJ databases">
        <authorList>
            <person name="Li Y."/>
            <person name="Wang J."/>
        </authorList>
    </citation>
    <scope>NUCLEOTIDE SEQUENCE [LARGE SCALE GENOMIC DNA]</scope>
    <source>
        <strain evidence="14 15">DSM 14668</strain>
    </source>
</reference>
<dbReference type="InterPro" id="IPR036977">
    <property type="entry name" value="DNA_primase_Znf_CHC2"/>
</dbReference>
<comment type="subunit">
    <text evidence="12">Monomer. Interacts with DnaB.</text>
</comment>
<evidence type="ECO:0000256" key="6">
    <source>
        <dbReference type="ARBA" id="ARBA00022723"/>
    </source>
</evidence>
<evidence type="ECO:0000256" key="1">
    <source>
        <dbReference type="ARBA" id="ARBA00022478"/>
    </source>
</evidence>
<protein>
    <recommendedName>
        <fullName evidence="12">DNA primase</fullName>
        <ecNumber evidence="12">2.7.7.101</ecNumber>
    </recommendedName>
</protein>
<dbReference type="InterPro" id="IPR037068">
    <property type="entry name" value="DNA_primase_core_N_sf"/>
</dbReference>
<evidence type="ECO:0000259" key="13">
    <source>
        <dbReference type="PROSITE" id="PS50880"/>
    </source>
</evidence>
<evidence type="ECO:0000256" key="3">
    <source>
        <dbReference type="ARBA" id="ARBA00022679"/>
    </source>
</evidence>
<dbReference type="GO" id="GO:0006269">
    <property type="term" value="P:DNA replication, synthesis of primer"/>
    <property type="evidence" value="ECO:0007669"/>
    <property type="project" value="UniProtKB-UniRule"/>
</dbReference>
<evidence type="ECO:0000256" key="9">
    <source>
        <dbReference type="ARBA" id="ARBA00022842"/>
    </source>
</evidence>
<dbReference type="InterPro" id="IPR030846">
    <property type="entry name" value="DnaG_bac"/>
</dbReference>
<dbReference type="GO" id="GO:1990077">
    <property type="term" value="C:primosome complex"/>
    <property type="evidence" value="ECO:0007669"/>
    <property type="project" value="UniProtKB-KW"/>
</dbReference>
<dbReference type="CDD" id="cd03364">
    <property type="entry name" value="TOPRIM_DnaG_primases"/>
    <property type="match status" value="1"/>
</dbReference>
<dbReference type="InterPro" id="IPR002694">
    <property type="entry name" value="Znf_CHC2"/>
</dbReference>
<evidence type="ECO:0000256" key="12">
    <source>
        <dbReference type="HAMAP-Rule" id="MF_00974"/>
    </source>
</evidence>
<feature type="domain" description="Toprim" evidence="13">
    <location>
        <begin position="290"/>
        <end position="371"/>
    </location>
</feature>
<dbReference type="SMART" id="SM00493">
    <property type="entry name" value="TOPRIM"/>
    <property type="match status" value="1"/>
</dbReference>
<keyword evidence="7 12" id="KW-0863">Zinc-finger</keyword>
<accession>A0A4U1JAD5</accession>
<evidence type="ECO:0000313" key="15">
    <source>
        <dbReference type="Proteomes" id="UP000309215"/>
    </source>
</evidence>
<evidence type="ECO:0000256" key="7">
    <source>
        <dbReference type="ARBA" id="ARBA00022771"/>
    </source>
</evidence>
<dbReference type="GO" id="GO:0000428">
    <property type="term" value="C:DNA-directed RNA polymerase complex"/>
    <property type="evidence" value="ECO:0007669"/>
    <property type="project" value="UniProtKB-KW"/>
</dbReference>
<dbReference type="InterPro" id="IPR034151">
    <property type="entry name" value="TOPRIM_DnaG_bac"/>
</dbReference>
<dbReference type="Gene3D" id="3.40.1360.10">
    <property type="match status" value="1"/>
</dbReference>
<keyword evidence="1 12" id="KW-0240">DNA-directed RNA polymerase</keyword>
<evidence type="ECO:0000256" key="11">
    <source>
        <dbReference type="ARBA" id="ARBA00023163"/>
    </source>
</evidence>
<dbReference type="Gene3D" id="3.90.980.10">
    <property type="entry name" value="DNA primase, catalytic core, N-terminal domain"/>
    <property type="match status" value="1"/>
</dbReference>
<keyword evidence="11 12" id="KW-0804">Transcription</keyword>
<comment type="cofactor">
    <cofactor evidence="12">
        <name>Zn(2+)</name>
        <dbReference type="ChEBI" id="CHEBI:29105"/>
    </cofactor>
    <text evidence="12">Binds 1 zinc ion per monomer.</text>
</comment>
<comment type="function">
    <text evidence="12">RNA polymerase that catalyzes the synthesis of short RNA molecules used as primers for DNA polymerase during DNA replication.</text>
</comment>
<feature type="zinc finger region" description="CHC2-type" evidence="12">
    <location>
        <begin position="37"/>
        <end position="61"/>
    </location>
</feature>
<sequence>MIHADTIARVKERTDLVSLIGETVRLTRRGRSFVGLCPFHKEKSPSFHVNPERGIFHCFGCKESGTAIDFIMKVEGMNFAEAVRALAERSGVEIIETATEAERREANAARRARDDLYAVSHLAATFFEQSMRGPSAHPLAHYALAELARRGLDTHEATGPVADALQAFRVGYAPPGWDGLASFLKRQGVSPIVAEKVGLLVARSSGTGFYDRFRHRLMFAVTDVQGRVIAFSGRSLPEPTPDEMRRLGLQPSTAGEPPAKYMNSPESPIYTKGEHLFGLHQARHAIRQEGQATLVEGNFDVLSLHARGLCNVIAPLGTAFTTTQAKLLKRFAPTVTILFDGDAAGRKATWAARLPVHEGGLEGRAATLPAKLDPDELVRTKGPEALKSVLKSAKELYEHLIEDALQNDSFNDATTDGKLARMRAVANLLGEQKDPVKRLMLKTYADRLSSKLIVGGTAPADLRQVEQLLEQATRYDGQHPVELRAAETTVPGHRARSRSQVQEMGEHIMGALLDHPVLLDDPEVMEALDVLDGDLALAAGAVRQSLGAETQLIPDEFLAHIPASIQAFAAGRLASPVFETADVAREELLKNAGKLRRLSLSREKAATVDELQRVAPLGDVEREAALLREAVRQAKAKLGLG</sequence>
<dbReference type="GO" id="GO:0005737">
    <property type="term" value="C:cytoplasm"/>
    <property type="evidence" value="ECO:0007669"/>
    <property type="project" value="TreeGrafter"/>
</dbReference>
<dbReference type="SUPFAM" id="SSF57783">
    <property type="entry name" value="Zinc beta-ribbon"/>
    <property type="match status" value="1"/>
</dbReference>
<proteinExistence type="inferred from homology"/>
<evidence type="ECO:0000313" key="14">
    <source>
        <dbReference type="EMBL" id="TKD06266.1"/>
    </source>
</evidence>
<dbReference type="PANTHER" id="PTHR30313:SF2">
    <property type="entry name" value="DNA PRIMASE"/>
    <property type="match status" value="1"/>
</dbReference>
<comment type="catalytic activity">
    <reaction evidence="12">
        <text>ssDNA + n NTP = ssDNA/pppN(pN)n-1 hybrid + (n-1) diphosphate.</text>
        <dbReference type="EC" id="2.7.7.101"/>
    </reaction>
</comment>
<dbReference type="GO" id="GO:0003899">
    <property type="term" value="F:DNA-directed RNA polymerase activity"/>
    <property type="evidence" value="ECO:0007669"/>
    <property type="project" value="UniProtKB-UniRule"/>
</dbReference>
<dbReference type="Gene3D" id="3.90.580.10">
    <property type="entry name" value="Zinc finger, CHC2-type domain"/>
    <property type="match status" value="1"/>
</dbReference>
<comment type="domain">
    <text evidence="12">Contains an N-terminal zinc-binding domain, a central core domain that contains the primase activity, and a C-terminal DnaB-binding domain.</text>
</comment>
<dbReference type="InterPro" id="IPR006295">
    <property type="entry name" value="DNA_primase_DnaG"/>
</dbReference>
<keyword evidence="2 12" id="KW-0639">Primosome</keyword>
<comment type="caution">
    <text evidence="14">The sequence shown here is derived from an EMBL/GenBank/DDBJ whole genome shotgun (WGS) entry which is preliminary data.</text>
</comment>
<dbReference type="EC" id="2.7.7.101" evidence="12"/>
<gene>
    <name evidence="12 14" type="primary">dnaG</name>
    <name evidence="14" type="ORF">E8A74_20305</name>
</gene>
<dbReference type="SUPFAM" id="SSF56731">
    <property type="entry name" value="DNA primase core"/>
    <property type="match status" value="1"/>
</dbReference>
<keyword evidence="9" id="KW-0460">Magnesium</keyword>
<keyword evidence="4 12" id="KW-0548">Nucleotidyltransferase</keyword>
<dbReference type="InterPro" id="IPR050219">
    <property type="entry name" value="DnaG_primase"/>
</dbReference>
<dbReference type="Pfam" id="PF01807">
    <property type="entry name" value="Zn_ribbon_DnaG"/>
    <property type="match status" value="1"/>
</dbReference>
<dbReference type="InterPro" id="IPR013264">
    <property type="entry name" value="DNAG_N"/>
</dbReference>
<evidence type="ECO:0000256" key="2">
    <source>
        <dbReference type="ARBA" id="ARBA00022515"/>
    </source>
</evidence>
<dbReference type="SMART" id="SM00400">
    <property type="entry name" value="ZnF_CHCC"/>
    <property type="match status" value="1"/>
</dbReference>
<evidence type="ECO:0000256" key="10">
    <source>
        <dbReference type="ARBA" id="ARBA00023125"/>
    </source>
</evidence>
<evidence type="ECO:0000256" key="4">
    <source>
        <dbReference type="ARBA" id="ARBA00022695"/>
    </source>
</evidence>
<dbReference type="RefSeq" id="WP_136930694.1">
    <property type="nucleotide sequence ID" value="NZ_SSMQ01000020.1"/>
</dbReference>
<keyword evidence="8 12" id="KW-0862">Zinc</keyword>
<keyword evidence="5 12" id="KW-0235">DNA replication</keyword>
<dbReference type="HAMAP" id="MF_00974">
    <property type="entry name" value="DNA_primase_DnaG"/>
    <property type="match status" value="1"/>
</dbReference>
<dbReference type="EMBL" id="SSMQ01000020">
    <property type="protein sequence ID" value="TKD06266.1"/>
    <property type="molecule type" value="Genomic_DNA"/>
</dbReference>
<dbReference type="GO" id="GO:0003677">
    <property type="term" value="F:DNA binding"/>
    <property type="evidence" value="ECO:0007669"/>
    <property type="project" value="UniProtKB-KW"/>
</dbReference>
<dbReference type="PANTHER" id="PTHR30313">
    <property type="entry name" value="DNA PRIMASE"/>
    <property type="match status" value="1"/>
</dbReference>
<keyword evidence="15" id="KW-1185">Reference proteome</keyword>
<dbReference type="FunFam" id="3.90.580.10:FF:000001">
    <property type="entry name" value="DNA primase"/>
    <property type="match status" value="1"/>
</dbReference>
<evidence type="ECO:0000256" key="8">
    <source>
        <dbReference type="ARBA" id="ARBA00022833"/>
    </source>
</evidence>
<dbReference type="Pfam" id="PF08275">
    <property type="entry name" value="DNAG_N"/>
    <property type="match status" value="1"/>
</dbReference>
<keyword evidence="10 12" id="KW-0238">DNA-binding</keyword>
<comment type="similarity">
    <text evidence="12">Belongs to the DnaG primase family.</text>
</comment>
<dbReference type="InterPro" id="IPR006171">
    <property type="entry name" value="TOPRIM_dom"/>
</dbReference>
<keyword evidence="3 12" id="KW-0808">Transferase</keyword>
<dbReference type="Proteomes" id="UP000309215">
    <property type="component" value="Unassembled WGS sequence"/>
</dbReference>
<dbReference type="NCBIfam" id="TIGR01391">
    <property type="entry name" value="dnaG"/>
    <property type="match status" value="1"/>
</dbReference>
<dbReference type="AlphaFoldDB" id="A0A4U1JAD5"/>
<dbReference type="Pfam" id="PF13155">
    <property type="entry name" value="Toprim_2"/>
    <property type="match status" value="1"/>
</dbReference>
<organism evidence="14 15">
    <name type="scientific">Polyangium fumosum</name>
    <dbReference type="NCBI Taxonomy" id="889272"/>
    <lineage>
        <taxon>Bacteria</taxon>
        <taxon>Pseudomonadati</taxon>
        <taxon>Myxococcota</taxon>
        <taxon>Polyangia</taxon>
        <taxon>Polyangiales</taxon>
        <taxon>Polyangiaceae</taxon>
        <taxon>Polyangium</taxon>
    </lineage>
</organism>
<name>A0A4U1JAD5_9BACT</name>
<dbReference type="PROSITE" id="PS50880">
    <property type="entry name" value="TOPRIM"/>
    <property type="match status" value="1"/>
</dbReference>
<dbReference type="GO" id="GO:0008270">
    <property type="term" value="F:zinc ion binding"/>
    <property type="evidence" value="ECO:0007669"/>
    <property type="project" value="UniProtKB-UniRule"/>
</dbReference>
<evidence type="ECO:0000256" key="5">
    <source>
        <dbReference type="ARBA" id="ARBA00022705"/>
    </source>
</evidence>
<dbReference type="OrthoDB" id="9803773at2"/>